<proteinExistence type="predicted"/>
<dbReference type="Proteomes" id="UP000286773">
    <property type="component" value="Unassembled WGS sequence"/>
</dbReference>
<evidence type="ECO:0000256" key="2">
    <source>
        <dbReference type="ARBA" id="ARBA00022723"/>
    </source>
</evidence>
<dbReference type="AlphaFoldDB" id="A0A430B0R1"/>
<comment type="caution">
    <text evidence="5">The sequence shown here is derived from an EMBL/GenBank/DDBJ whole genome shotgun (WGS) entry which is preliminary data.</text>
</comment>
<dbReference type="InterPro" id="IPR002629">
    <property type="entry name" value="Met_Synth_C/arc"/>
</dbReference>
<evidence type="ECO:0000256" key="3">
    <source>
        <dbReference type="ARBA" id="ARBA00022833"/>
    </source>
</evidence>
<dbReference type="Pfam" id="PF01717">
    <property type="entry name" value="Meth_synt_2"/>
    <property type="match status" value="1"/>
</dbReference>
<protein>
    <recommendedName>
        <fullName evidence="4">Cobalamin-independent methionine synthase MetE C-terminal/archaeal domain-containing protein</fullName>
    </recommendedName>
</protein>
<organism evidence="5 6">
    <name type="scientific">Vagococcus acidifermentans</name>
    <dbReference type="NCBI Taxonomy" id="564710"/>
    <lineage>
        <taxon>Bacteria</taxon>
        <taxon>Bacillati</taxon>
        <taxon>Bacillota</taxon>
        <taxon>Bacilli</taxon>
        <taxon>Lactobacillales</taxon>
        <taxon>Enterococcaceae</taxon>
        <taxon>Vagococcus</taxon>
    </lineage>
</organism>
<comment type="cofactor">
    <cofactor evidence="1">
        <name>Zn(2+)</name>
        <dbReference type="ChEBI" id="CHEBI:29105"/>
    </cofactor>
</comment>
<evidence type="ECO:0000313" key="6">
    <source>
        <dbReference type="Proteomes" id="UP000286773"/>
    </source>
</evidence>
<dbReference type="GO" id="GO:0003871">
    <property type="term" value="F:5-methyltetrahydropteroyltriglutamate-homocysteine S-methyltransferase activity"/>
    <property type="evidence" value="ECO:0007669"/>
    <property type="project" value="InterPro"/>
</dbReference>
<dbReference type="Gene3D" id="3.20.20.210">
    <property type="match status" value="1"/>
</dbReference>
<accession>A0A430B0R1</accession>
<dbReference type="SUPFAM" id="SSF51726">
    <property type="entry name" value="UROD/MetE-like"/>
    <property type="match status" value="1"/>
</dbReference>
<feature type="domain" description="Cobalamin-independent methionine synthase MetE C-terminal/archaeal" evidence="4">
    <location>
        <begin position="8"/>
        <end position="221"/>
    </location>
</feature>
<name>A0A430B0R1_9ENTE</name>
<gene>
    <name evidence="5" type="ORF">CBF27_03105</name>
</gene>
<keyword evidence="3" id="KW-0862">Zinc</keyword>
<dbReference type="PANTHER" id="PTHR30519">
    <property type="entry name" value="5-METHYLTETRAHYDROPTEROYLTRIGLUTAMATE--HOMOCYSTEINE METHYLTRANSFERASE"/>
    <property type="match status" value="1"/>
</dbReference>
<evidence type="ECO:0000259" key="4">
    <source>
        <dbReference type="Pfam" id="PF01717"/>
    </source>
</evidence>
<evidence type="ECO:0000256" key="1">
    <source>
        <dbReference type="ARBA" id="ARBA00001947"/>
    </source>
</evidence>
<sequence>MSDNYMPFSTALMGSLPRSAEVLTAKALLKEGKITHKTYNQVIRDETKKVVDMQEAAGIDIITNGELDRDNYISYTAQKVSGIRTMTNDEVMDYSPEDVKEKYRQSLKERDAADANINNPIAIGKIDTDAELNQDEIDLLRELTDKPLKTTLPSPYLLTRSVWLTGVSDRYYSSRNSLGKDITRLICNEVKRLIKRGVATIQIDDPVLTQIVFSDDEDQTFY</sequence>
<keyword evidence="2" id="KW-0479">Metal-binding</keyword>
<dbReference type="GO" id="GO:0009086">
    <property type="term" value="P:methionine biosynthetic process"/>
    <property type="evidence" value="ECO:0007669"/>
    <property type="project" value="InterPro"/>
</dbReference>
<reference evidence="5 6" key="1">
    <citation type="submission" date="2017-05" db="EMBL/GenBank/DDBJ databases">
        <title>Vagococcus spp. assemblies.</title>
        <authorList>
            <person name="Gulvik C.A."/>
        </authorList>
    </citation>
    <scope>NUCLEOTIDE SEQUENCE [LARGE SCALE GENOMIC DNA]</scope>
    <source>
        <strain evidence="5 6">LMG 24798</strain>
    </source>
</reference>
<dbReference type="GO" id="GO:0008270">
    <property type="term" value="F:zinc ion binding"/>
    <property type="evidence" value="ECO:0007669"/>
    <property type="project" value="InterPro"/>
</dbReference>
<dbReference type="RefSeq" id="WP_126812318.1">
    <property type="nucleotide sequence ID" value="NZ_NGKC01000002.1"/>
</dbReference>
<keyword evidence="6" id="KW-1185">Reference proteome</keyword>
<evidence type="ECO:0000313" key="5">
    <source>
        <dbReference type="EMBL" id="RSU13904.1"/>
    </source>
</evidence>
<dbReference type="OrthoDB" id="244285at2"/>
<dbReference type="EMBL" id="NGKC01000002">
    <property type="protein sequence ID" value="RSU13904.1"/>
    <property type="molecule type" value="Genomic_DNA"/>
</dbReference>
<dbReference type="InterPro" id="IPR038071">
    <property type="entry name" value="UROD/MetE-like_sf"/>
</dbReference>